<sequence length="167" mass="18166">MTSDAEQQATAAGKSPTTGTYVHSCSAGKQSTEFTNNLPKLMGETYQHYGARGSEPAREARIRVEAFIANHQTCGDLVFEKRVATALITEDFLVALHTEVTALWETLESHTDSITATPSCVIGEDRRYVFAVTPIRSRGFFRRNRHQANTIKLVGASGFTLIAAGSA</sequence>
<evidence type="ECO:0000256" key="1">
    <source>
        <dbReference type="SAM" id="MobiDB-lite"/>
    </source>
</evidence>
<protein>
    <submittedName>
        <fullName evidence="2">Uncharacterized protein</fullName>
    </submittedName>
</protein>
<proteinExistence type="predicted"/>
<dbReference type="RefSeq" id="WP_152688101.1">
    <property type="nucleotide sequence ID" value="NZ_CP096567.1"/>
</dbReference>
<organism evidence="2 3">
    <name type="scientific">Rhodococcus qingshengii JCM 15477</name>
    <dbReference type="NCBI Taxonomy" id="1303681"/>
    <lineage>
        <taxon>Bacteria</taxon>
        <taxon>Bacillati</taxon>
        <taxon>Actinomycetota</taxon>
        <taxon>Actinomycetes</taxon>
        <taxon>Mycobacteriales</taxon>
        <taxon>Nocardiaceae</taxon>
        <taxon>Rhodococcus</taxon>
        <taxon>Rhodococcus erythropolis group</taxon>
    </lineage>
</organism>
<evidence type="ECO:0000313" key="2">
    <source>
        <dbReference type="EMBL" id="UPU46662.1"/>
    </source>
</evidence>
<accession>A0AB38RN99</accession>
<geneLocation type="plasmid" evidence="2 3">
    <name>pdjl-6-4</name>
</geneLocation>
<name>A0AB38RN99_RHOSG</name>
<gene>
    <name evidence="2" type="ORF">M0639_31105</name>
</gene>
<dbReference type="Proteomes" id="UP000831484">
    <property type="component" value="Plasmid pdjl-6-4"/>
</dbReference>
<keyword evidence="3" id="KW-1185">Reference proteome</keyword>
<dbReference type="AlphaFoldDB" id="A0AB38RN99"/>
<keyword evidence="2" id="KW-0614">Plasmid</keyword>
<feature type="region of interest" description="Disordered" evidence="1">
    <location>
        <begin position="1"/>
        <end position="22"/>
    </location>
</feature>
<dbReference type="EMBL" id="CP096567">
    <property type="protein sequence ID" value="UPU46662.1"/>
    <property type="molecule type" value="Genomic_DNA"/>
</dbReference>
<reference evidence="3" key="1">
    <citation type="journal article" date="2022" name="Environ. Microbiol.">
        <title>Functional analysis, diversity, and distribution of carbendazim hydrolases MheI and CbmA, responsible for the initial step in carbendazim degradation.</title>
        <authorList>
            <person name="Zhang M."/>
            <person name="Bai X."/>
            <person name="Li Q."/>
            <person name="Zhang L."/>
            <person name="Zhu Q."/>
            <person name="Gao S."/>
            <person name="Ke Z."/>
            <person name="Jiang M."/>
            <person name="Hu J."/>
            <person name="Qiu J."/>
            <person name="Hong Q."/>
        </authorList>
    </citation>
    <scope>NUCLEOTIDE SEQUENCE [LARGE SCALE GENOMIC DNA]</scope>
    <source>
        <strain evidence="3">djl-6</strain>
    </source>
</reference>
<evidence type="ECO:0000313" key="3">
    <source>
        <dbReference type="Proteomes" id="UP000831484"/>
    </source>
</evidence>